<feature type="transmembrane region" description="Helical" evidence="6">
    <location>
        <begin position="25"/>
        <end position="49"/>
    </location>
</feature>
<evidence type="ECO:0000256" key="6">
    <source>
        <dbReference type="SAM" id="Phobius"/>
    </source>
</evidence>
<dbReference type="HOGENOM" id="CLU_1723567_0_0_1"/>
<comment type="caution">
    <text evidence="8">The sequence shown here is derived from an EMBL/GenBank/DDBJ whole genome shotgun (WGS) entry which is preliminary data.</text>
</comment>
<name>L8WHS9_THACA</name>
<proteinExistence type="inferred from homology"/>
<feature type="transmembrane region" description="Helical" evidence="6">
    <location>
        <begin position="112"/>
        <end position="131"/>
    </location>
</feature>
<evidence type="ECO:0000313" key="8">
    <source>
        <dbReference type="EMBL" id="ELU36333.1"/>
    </source>
</evidence>
<evidence type="ECO:0000256" key="2">
    <source>
        <dbReference type="ARBA" id="ARBA00010992"/>
    </source>
</evidence>
<dbReference type="GO" id="GO:0005351">
    <property type="term" value="F:carbohydrate:proton symporter activity"/>
    <property type="evidence" value="ECO:0007669"/>
    <property type="project" value="TreeGrafter"/>
</dbReference>
<keyword evidence="4 6" id="KW-1133">Transmembrane helix</keyword>
<comment type="similarity">
    <text evidence="2">Belongs to the major facilitator superfamily. Sugar transporter (TC 2.A.1.1) family.</text>
</comment>
<dbReference type="SUPFAM" id="SSF103473">
    <property type="entry name" value="MFS general substrate transporter"/>
    <property type="match status" value="1"/>
</dbReference>
<comment type="subcellular location">
    <subcellularLocation>
        <location evidence="1">Membrane</location>
        <topology evidence="1">Multi-pass membrane protein</topology>
    </subcellularLocation>
</comment>
<dbReference type="GO" id="GO:0016020">
    <property type="term" value="C:membrane"/>
    <property type="evidence" value="ECO:0007669"/>
    <property type="project" value="UniProtKB-SubCell"/>
</dbReference>
<dbReference type="InterPro" id="IPR020846">
    <property type="entry name" value="MFS_dom"/>
</dbReference>
<dbReference type="InterPro" id="IPR005828">
    <property type="entry name" value="MFS_sugar_transport-like"/>
</dbReference>
<evidence type="ECO:0000256" key="3">
    <source>
        <dbReference type="ARBA" id="ARBA00022692"/>
    </source>
</evidence>
<feature type="domain" description="Major facilitator superfamily (MFS) profile" evidence="7">
    <location>
        <begin position="29"/>
        <end position="152"/>
    </location>
</feature>
<evidence type="ECO:0000256" key="1">
    <source>
        <dbReference type="ARBA" id="ARBA00004141"/>
    </source>
</evidence>
<dbReference type="STRING" id="983506.L8WHS9"/>
<dbReference type="PROSITE" id="PS50850">
    <property type="entry name" value="MFS"/>
    <property type="match status" value="1"/>
</dbReference>
<dbReference type="InterPro" id="IPR036259">
    <property type="entry name" value="MFS_trans_sf"/>
</dbReference>
<evidence type="ECO:0000259" key="7">
    <source>
        <dbReference type="PROSITE" id="PS50850"/>
    </source>
</evidence>
<dbReference type="OrthoDB" id="648285at2759"/>
<dbReference type="PANTHER" id="PTHR48022">
    <property type="entry name" value="PLASTIDIC GLUCOSE TRANSPORTER 4"/>
    <property type="match status" value="1"/>
</dbReference>
<evidence type="ECO:0000256" key="4">
    <source>
        <dbReference type="ARBA" id="ARBA00022989"/>
    </source>
</evidence>
<dbReference type="EMBL" id="AFRT01003664">
    <property type="protein sequence ID" value="ELU36333.1"/>
    <property type="molecule type" value="Genomic_DNA"/>
</dbReference>
<dbReference type="Pfam" id="PF00083">
    <property type="entry name" value="Sugar_tr"/>
    <property type="match status" value="1"/>
</dbReference>
<dbReference type="Gene3D" id="1.20.1250.20">
    <property type="entry name" value="MFS general substrate transporter like domains"/>
    <property type="match status" value="1"/>
</dbReference>
<dbReference type="InterPro" id="IPR005829">
    <property type="entry name" value="Sugar_transporter_CS"/>
</dbReference>
<accession>L8WHS9</accession>
<keyword evidence="3 6" id="KW-0812">Transmembrane</keyword>
<organism evidence="8 9">
    <name type="scientific">Thanatephorus cucumeris (strain AG1-IA)</name>
    <name type="common">Rice sheath blight fungus</name>
    <name type="synonym">Rhizoctonia solani</name>
    <dbReference type="NCBI Taxonomy" id="983506"/>
    <lineage>
        <taxon>Eukaryota</taxon>
        <taxon>Fungi</taxon>
        <taxon>Dikarya</taxon>
        <taxon>Basidiomycota</taxon>
        <taxon>Agaricomycotina</taxon>
        <taxon>Agaricomycetes</taxon>
        <taxon>Cantharellales</taxon>
        <taxon>Ceratobasidiaceae</taxon>
        <taxon>Rhizoctonia</taxon>
        <taxon>Rhizoctonia solani AG-1</taxon>
    </lineage>
</organism>
<dbReference type="Proteomes" id="UP000011668">
    <property type="component" value="Unassembled WGS sequence"/>
</dbReference>
<reference evidence="8 9" key="1">
    <citation type="journal article" date="2013" name="Nat. Commun.">
        <title>The evolution and pathogenic mechanisms of the rice sheath blight pathogen.</title>
        <authorList>
            <person name="Zheng A."/>
            <person name="Lin R."/>
            <person name="Xu L."/>
            <person name="Qin P."/>
            <person name="Tang C."/>
            <person name="Ai P."/>
            <person name="Zhang D."/>
            <person name="Liu Y."/>
            <person name="Sun Z."/>
            <person name="Feng H."/>
            <person name="Wang Y."/>
            <person name="Chen Y."/>
            <person name="Liang X."/>
            <person name="Fu R."/>
            <person name="Li Q."/>
            <person name="Zhang J."/>
            <person name="Yu X."/>
            <person name="Xie Z."/>
            <person name="Ding L."/>
            <person name="Guan P."/>
            <person name="Tang J."/>
            <person name="Liang Y."/>
            <person name="Wang S."/>
            <person name="Deng Q."/>
            <person name="Li S."/>
            <person name="Zhu J."/>
            <person name="Wang L."/>
            <person name="Liu H."/>
            <person name="Li P."/>
        </authorList>
    </citation>
    <scope>NUCLEOTIDE SEQUENCE [LARGE SCALE GENOMIC DNA]</scope>
    <source>
        <strain evidence="9">AG-1 IA</strain>
    </source>
</reference>
<keyword evidence="9" id="KW-1185">Reference proteome</keyword>
<dbReference type="PROSITE" id="PS00216">
    <property type="entry name" value="SUGAR_TRANSPORT_1"/>
    <property type="match status" value="1"/>
</dbReference>
<protein>
    <submittedName>
        <fullName evidence="8">Sugar (And other) transporter domain-containing protein</fullName>
    </submittedName>
</protein>
<evidence type="ECO:0000256" key="5">
    <source>
        <dbReference type="ARBA" id="ARBA00023136"/>
    </source>
</evidence>
<sequence>MTRQHDSLSPPGGTRKSRRLVGQPLLYALTCFASLGVFLSLASVMSGIITGPQFQAYFKQPDRYQIGTMVAILEVGAFSMCFTCLCYYPSINASLVTSIASGRIADMIGRRRTLFTGACVFVIGGAIQTFTPGFKVMVLGRIVSGFGVGLLS</sequence>
<dbReference type="InterPro" id="IPR050360">
    <property type="entry name" value="MFS_Sugar_Transporters"/>
</dbReference>
<feature type="transmembrane region" description="Helical" evidence="6">
    <location>
        <begin position="69"/>
        <end position="91"/>
    </location>
</feature>
<dbReference type="AlphaFoldDB" id="L8WHS9"/>
<dbReference type="PANTHER" id="PTHR48022:SF73">
    <property type="entry name" value="METABOLITE TRANSPORT PROTEIN YDL199C-RELATED"/>
    <property type="match status" value="1"/>
</dbReference>
<gene>
    <name evidence="8" type="ORF">AG1IA_09635</name>
</gene>
<evidence type="ECO:0000313" key="9">
    <source>
        <dbReference type="Proteomes" id="UP000011668"/>
    </source>
</evidence>
<keyword evidence="5 6" id="KW-0472">Membrane</keyword>